<feature type="domain" description="AAA+ ATPase" evidence="2">
    <location>
        <begin position="148"/>
        <end position="286"/>
    </location>
</feature>
<dbReference type="SUPFAM" id="SSF48452">
    <property type="entry name" value="TPR-like"/>
    <property type="match status" value="1"/>
</dbReference>
<evidence type="ECO:0000313" key="4">
    <source>
        <dbReference type="Proteomes" id="UP000268829"/>
    </source>
</evidence>
<dbReference type="Proteomes" id="UP000268829">
    <property type="component" value="Unassembled WGS sequence"/>
</dbReference>
<evidence type="ECO:0000256" key="1">
    <source>
        <dbReference type="PROSITE-ProRule" id="PRU00339"/>
    </source>
</evidence>
<dbReference type="InterPro" id="IPR050304">
    <property type="entry name" value="MT-severing_AAA_ATPase"/>
</dbReference>
<dbReference type="InterPro" id="IPR003959">
    <property type="entry name" value="ATPase_AAA_core"/>
</dbReference>
<name>A0A3M8AU32_9BACL</name>
<dbReference type="Gene3D" id="3.40.50.300">
    <property type="entry name" value="P-loop containing nucleotide triphosphate hydrolases"/>
    <property type="match status" value="1"/>
</dbReference>
<dbReference type="PROSITE" id="PS50005">
    <property type="entry name" value="TPR"/>
    <property type="match status" value="1"/>
</dbReference>
<keyword evidence="3" id="KW-0067">ATP-binding</keyword>
<accession>A0A3M8AU32</accession>
<keyword evidence="4" id="KW-1185">Reference proteome</keyword>
<keyword evidence="3" id="KW-0547">Nucleotide-binding</keyword>
<dbReference type="SMART" id="SM00382">
    <property type="entry name" value="AAA"/>
    <property type="match status" value="1"/>
</dbReference>
<reference evidence="3 4" key="1">
    <citation type="submission" date="2018-10" db="EMBL/GenBank/DDBJ databases">
        <title>Phylogenomics of Brevibacillus.</title>
        <authorList>
            <person name="Dunlap C."/>
        </authorList>
    </citation>
    <scope>NUCLEOTIDE SEQUENCE [LARGE SCALE GENOMIC DNA]</scope>
    <source>
        <strain evidence="3 4">DSM 100115</strain>
    </source>
</reference>
<dbReference type="InterPro" id="IPR027417">
    <property type="entry name" value="P-loop_NTPase"/>
</dbReference>
<dbReference type="SUPFAM" id="SSF52540">
    <property type="entry name" value="P-loop containing nucleoside triphosphate hydrolases"/>
    <property type="match status" value="1"/>
</dbReference>
<protein>
    <submittedName>
        <fullName evidence="3">ATP-binding protein</fullName>
    </submittedName>
</protein>
<gene>
    <name evidence="3" type="ORF">EDM57_16810</name>
</gene>
<dbReference type="Gene3D" id="1.25.40.10">
    <property type="entry name" value="Tetratricopeptide repeat domain"/>
    <property type="match status" value="1"/>
</dbReference>
<feature type="repeat" description="TPR" evidence="1">
    <location>
        <begin position="18"/>
        <end position="51"/>
    </location>
</feature>
<dbReference type="OrthoDB" id="9809379at2"/>
<dbReference type="RefSeq" id="WP_122905839.1">
    <property type="nucleotide sequence ID" value="NZ_RHHS01000039.1"/>
</dbReference>
<evidence type="ECO:0000313" key="3">
    <source>
        <dbReference type="EMBL" id="RNB54698.1"/>
    </source>
</evidence>
<dbReference type="InterPro" id="IPR011990">
    <property type="entry name" value="TPR-like_helical_dom_sf"/>
</dbReference>
<dbReference type="Gene3D" id="1.10.8.60">
    <property type="match status" value="1"/>
</dbReference>
<dbReference type="InterPro" id="IPR003593">
    <property type="entry name" value="AAA+_ATPase"/>
</dbReference>
<dbReference type="AlphaFoldDB" id="A0A3M8AU32"/>
<proteinExistence type="predicted"/>
<sequence>MAKIEIIKSMLSDDKENAHAWFLLGLEQAERGNHTEAMQAFTKALAYGNEKIKGKIITELNRLQEDTALFATGKGSERWATSPYSLTPAAQIPMLERGSGKTIAKQEERSAFPTRYQAVGGLEHVKAAIHDTLFAFARQPEGHAELVPRKGVLLYGPPGCGKSLLAKATAEEYGAHFLPVPAAVSGDAVLGRAESFVPSVYGHAASKEAACLVFLDELDGAFCQPDVFASSCSLPPAGKWLSQLRELEIDKDRLRVLGATNVPWEIDLAWMRENGFERLLFVGPPDRAAREDIFRLKLQDRPSEPIDYSQLAGWTEYYSGADIEYVVELATEQVFHDLLTKGIERPIQMSDLRESIAATRPTTIEWLRTIKEHLPKINAGGDYAAVEQYLAMHRRI</sequence>
<dbReference type="PANTHER" id="PTHR23074:SF83">
    <property type="entry name" value="VACUOLAR PROTEIN SORTING-ASSOCIATED PROTEIN 4A"/>
    <property type="match status" value="1"/>
</dbReference>
<dbReference type="InterPro" id="IPR019734">
    <property type="entry name" value="TPR_rpt"/>
</dbReference>
<dbReference type="EMBL" id="RHHS01000039">
    <property type="protein sequence ID" value="RNB54698.1"/>
    <property type="molecule type" value="Genomic_DNA"/>
</dbReference>
<evidence type="ECO:0000259" key="2">
    <source>
        <dbReference type="SMART" id="SM00382"/>
    </source>
</evidence>
<organism evidence="3 4">
    <name type="scientific">Brevibacillus gelatini</name>
    <dbReference type="NCBI Taxonomy" id="1655277"/>
    <lineage>
        <taxon>Bacteria</taxon>
        <taxon>Bacillati</taxon>
        <taxon>Bacillota</taxon>
        <taxon>Bacilli</taxon>
        <taxon>Bacillales</taxon>
        <taxon>Paenibacillaceae</taxon>
        <taxon>Brevibacillus</taxon>
    </lineage>
</organism>
<keyword evidence="1" id="KW-0802">TPR repeat</keyword>
<dbReference type="PANTHER" id="PTHR23074">
    <property type="entry name" value="AAA DOMAIN-CONTAINING"/>
    <property type="match status" value="1"/>
</dbReference>
<dbReference type="GO" id="GO:0016887">
    <property type="term" value="F:ATP hydrolysis activity"/>
    <property type="evidence" value="ECO:0007669"/>
    <property type="project" value="InterPro"/>
</dbReference>
<comment type="caution">
    <text evidence="3">The sequence shown here is derived from an EMBL/GenBank/DDBJ whole genome shotgun (WGS) entry which is preliminary data.</text>
</comment>
<dbReference type="GO" id="GO:0005524">
    <property type="term" value="F:ATP binding"/>
    <property type="evidence" value="ECO:0007669"/>
    <property type="project" value="UniProtKB-KW"/>
</dbReference>
<dbReference type="Pfam" id="PF00004">
    <property type="entry name" value="AAA"/>
    <property type="match status" value="1"/>
</dbReference>